<feature type="coiled-coil region" evidence="1">
    <location>
        <begin position="173"/>
        <end position="211"/>
    </location>
</feature>
<proteinExistence type="predicted"/>
<dbReference type="AlphaFoldDB" id="A0A7V1LNA0"/>
<reference evidence="2" key="1">
    <citation type="journal article" date="2020" name="mSystems">
        <title>Genome- and Community-Level Interaction Insights into Carbon Utilization and Element Cycling Functions of Hydrothermarchaeota in Hydrothermal Sediment.</title>
        <authorList>
            <person name="Zhou Z."/>
            <person name="Liu Y."/>
            <person name="Xu W."/>
            <person name="Pan J."/>
            <person name="Luo Z.H."/>
            <person name="Li M."/>
        </authorList>
    </citation>
    <scope>NUCLEOTIDE SEQUENCE [LARGE SCALE GENOMIC DNA]</scope>
    <source>
        <strain evidence="2">HyVt-456</strain>
    </source>
</reference>
<evidence type="ECO:0000256" key="1">
    <source>
        <dbReference type="SAM" id="Coils"/>
    </source>
</evidence>
<dbReference type="PROSITE" id="PS51257">
    <property type="entry name" value="PROKAR_LIPOPROTEIN"/>
    <property type="match status" value="1"/>
</dbReference>
<comment type="caution">
    <text evidence="2">The sequence shown here is derived from an EMBL/GenBank/DDBJ whole genome shotgun (WGS) entry which is preliminary data.</text>
</comment>
<name>A0A7V1LNA0_CALAY</name>
<organism evidence="2">
    <name type="scientific">Caldithrix abyssi</name>
    <dbReference type="NCBI Taxonomy" id="187145"/>
    <lineage>
        <taxon>Bacteria</taxon>
        <taxon>Pseudomonadati</taxon>
        <taxon>Calditrichota</taxon>
        <taxon>Calditrichia</taxon>
        <taxon>Calditrichales</taxon>
        <taxon>Calditrichaceae</taxon>
        <taxon>Caldithrix</taxon>
    </lineage>
</organism>
<dbReference type="Proteomes" id="UP000886005">
    <property type="component" value="Unassembled WGS sequence"/>
</dbReference>
<gene>
    <name evidence="2" type="ORF">ENJ10_10555</name>
</gene>
<protein>
    <submittedName>
        <fullName evidence="2">Uncharacterized protein</fullName>
    </submittedName>
</protein>
<accession>A0A7V1LNA0</accession>
<sequence length="212" mass="23261">MRLLLIFTLAAVLTLSSCVGKRELIADNPYSQASVVIHLKDGTKKQGIVLKKQDNNLVYVDAASHNKETIPFSQIKTLTESAEIYDFEGYPIPSNEIAAQKGMNNTLLYGGAGFVLGAAAGAGVGVGLVASDVELNPLISIGVFGIGSAVYFGLKGNEVDYEDASFDVRKNRYQKSKAKRDKAIEEAKRKLEEQERKKQELLKKIEEKKKKH</sequence>
<evidence type="ECO:0000313" key="2">
    <source>
        <dbReference type="EMBL" id="HED11118.1"/>
    </source>
</evidence>
<dbReference type="EMBL" id="DRLD01000292">
    <property type="protein sequence ID" value="HED11118.1"/>
    <property type="molecule type" value="Genomic_DNA"/>
</dbReference>
<keyword evidence="1" id="KW-0175">Coiled coil</keyword>